<dbReference type="InterPro" id="IPR003877">
    <property type="entry name" value="SPRY_dom"/>
</dbReference>
<dbReference type="SMART" id="SM00449">
    <property type="entry name" value="SPRY"/>
    <property type="match status" value="1"/>
</dbReference>
<feature type="domain" description="B30.2/SPRY" evidence="11">
    <location>
        <begin position="317"/>
        <end position="510"/>
    </location>
</feature>
<feature type="transmembrane region" description="Helical" evidence="10">
    <location>
        <begin position="271"/>
        <end position="291"/>
    </location>
</feature>
<dbReference type="Proteomes" id="UP000694620">
    <property type="component" value="Chromosome 16"/>
</dbReference>
<dbReference type="InterPro" id="IPR007110">
    <property type="entry name" value="Ig-like_dom"/>
</dbReference>
<dbReference type="CDD" id="cd13733">
    <property type="entry name" value="SPRY_PRY_C-I_1"/>
    <property type="match status" value="1"/>
</dbReference>
<organism evidence="13 14">
    <name type="scientific">Erpetoichthys calabaricus</name>
    <name type="common">Rope fish</name>
    <name type="synonym">Calamoichthys calabaricus</name>
    <dbReference type="NCBI Taxonomy" id="27687"/>
    <lineage>
        <taxon>Eukaryota</taxon>
        <taxon>Metazoa</taxon>
        <taxon>Chordata</taxon>
        <taxon>Craniata</taxon>
        <taxon>Vertebrata</taxon>
        <taxon>Euteleostomi</taxon>
        <taxon>Actinopterygii</taxon>
        <taxon>Polypteriformes</taxon>
        <taxon>Polypteridae</taxon>
        <taxon>Erpetoichthys</taxon>
    </lineage>
</organism>
<dbReference type="AlphaFoldDB" id="A0A8C4XDK1"/>
<dbReference type="InterPro" id="IPR003879">
    <property type="entry name" value="Butyrophylin_SPRY"/>
</dbReference>
<reference evidence="13" key="3">
    <citation type="submission" date="2025-09" db="UniProtKB">
        <authorList>
            <consortium name="Ensembl"/>
        </authorList>
    </citation>
    <scope>IDENTIFICATION</scope>
</reference>
<dbReference type="SMART" id="SM00409">
    <property type="entry name" value="IG"/>
    <property type="match status" value="1"/>
</dbReference>
<name>A0A8C4XDK1_ERPCA</name>
<comment type="similarity">
    <text evidence="2">Belongs to the immunoglobulin superfamily. BTN/MOG family.</text>
</comment>
<evidence type="ECO:0000256" key="4">
    <source>
        <dbReference type="ARBA" id="ARBA00022729"/>
    </source>
</evidence>
<dbReference type="PROSITE" id="PS50835">
    <property type="entry name" value="IG_LIKE"/>
    <property type="match status" value="2"/>
</dbReference>
<dbReference type="Gene3D" id="2.60.40.10">
    <property type="entry name" value="Immunoglobulins"/>
    <property type="match status" value="2"/>
</dbReference>
<dbReference type="Pfam" id="PF07686">
    <property type="entry name" value="V-set"/>
    <property type="match status" value="1"/>
</dbReference>
<feature type="domain" description="Ig-like" evidence="12">
    <location>
        <begin position="189"/>
        <end position="245"/>
    </location>
</feature>
<sequence length="514" mass="58573">METTDVKANRNLESRQRTRNTDAVCLIFEPLLMKMTFPSWRCLVLLILDNVGFFRAETFVVQNPTKLVVAYIDEDVVIPAFLSPPINAEGFEVRWYKDDYSSPVHLYKHHKTANENQRHSFKGRTELFLEELKMGNVSLTLRGLQLTDNGTYKCLVASTDLTDDAQIDVTILAIGTHPSISTNTEQNLLECKAEGWNPEPDVKWADGSGVNLTSKAKTVLLKDQNGPLRVVSCIDVNRKSNVFSCLMRSKIPKPNWESKLHIGYISGVQEWMVVFIFLGLLSVPGLVLTLYKWRQLKKIEKLYDECLPVSCLRKEIKEVSRVRNAEWKRICDSAVDVTLNPDTAHSRLILTEDLKQVRLGDDLHKPNNPRHLPMCFNVLANERFSSGSNYWEVVVEDKTRWSLGVASEAVNRDEKISVGPKKGIWLIWLKNENEYCALTDPPTSFSVSVKPKKIGVFLDYDEGCLSFYNADSRCLLHTFTDTFTHKLYPYFSPCKNDDRTNSAPLIICPLNSRT</sequence>
<dbReference type="GO" id="GO:1903037">
    <property type="term" value="P:regulation of leukocyte cell-cell adhesion"/>
    <property type="evidence" value="ECO:0007669"/>
    <property type="project" value="UniProtKB-ARBA"/>
</dbReference>
<dbReference type="SUPFAM" id="SSF48726">
    <property type="entry name" value="Immunoglobulin"/>
    <property type="match status" value="2"/>
</dbReference>
<dbReference type="InterPro" id="IPR036179">
    <property type="entry name" value="Ig-like_dom_sf"/>
</dbReference>
<dbReference type="GO" id="GO:0005102">
    <property type="term" value="F:signaling receptor binding"/>
    <property type="evidence" value="ECO:0007669"/>
    <property type="project" value="TreeGrafter"/>
</dbReference>
<dbReference type="InterPro" id="IPR003599">
    <property type="entry name" value="Ig_sub"/>
</dbReference>
<dbReference type="SMART" id="SM00589">
    <property type="entry name" value="PRY"/>
    <property type="match status" value="1"/>
</dbReference>
<dbReference type="Ensembl" id="ENSECRT00000024632.1">
    <property type="protein sequence ID" value="ENSECRP00000024101.1"/>
    <property type="gene ID" value="ENSECRG00000016333.1"/>
</dbReference>
<evidence type="ECO:0000256" key="1">
    <source>
        <dbReference type="ARBA" id="ARBA00004479"/>
    </source>
</evidence>
<evidence type="ECO:0000313" key="14">
    <source>
        <dbReference type="Proteomes" id="UP000694620"/>
    </source>
</evidence>
<evidence type="ECO:0000256" key="9">
    <source>
        <dbReference type="ARBA" id="ARBA00023319"/>
    </source>
</evidence>
<dbReference type="GO" id="GO:0050852">
    <property type="term" value="P:T cell receptor signaling pathway"/>
    <property type="evidence" value="ECO:0007669"/>
    <property type="project" value="TreeGrafter"/>
</dbReference>
<gene>
    <name evidence="13" type="primary">LOC114666572</name>
</gene>
<evidence type="ECO:0000259" key="11">
    <source>
        <dbReference type="PROSITE" id="PS50188"/>
    </source>
</evidence>
<dbReference type="FunFam" id="2.60.40.10:FF:000142">
    <property type="entry name" value="V-set domain-containing T-cell activation inhibitor 1"/>
    <property type="match status" value="1"/>
</dbReference>
<evidence type="ECO:0000256" key="7">
    <source>
        <dbReference type="ARBA" id="ARBA00023157"/>
    </source>
</evidence>
<reference evidence="13" key="1">
    <citation type="submission" date="2021-06" db="EMBL/GenBank/DDBJ databases">
        <authorList>
            <consortium name="Wellcome Sanger Institute Data Sharing"/>
        </authorList>
    </citation>
    <scope>NUCLEOTIDE SEQUENCE [LARGE SCALE GENOMIC DNA]</scope>
</reference>
<dbReference type="Gene3D" id="2.60.120.920">
    <property type="match status" value="1"/>
</dbReference>
<keyword evidence="7" id="KW-1015">Disulfide bond</keyword>
<evidence type="ECO:0000256" key="3">
    <source>
        <dbReference type="ARBA" id="ARBA00022692"/>
    </source>
</evidence>
<evidence type="ECO:0000259" key="12">
    <source>
        <dbReference type="PROSITE" id="PS50835"/>
    </source>
</evidence>
<dbReference type="Pfam" id="PF13765">
    <property type="entry name" value="PRY"/>
    <property type="match status" value="1"/>
</dbReference>
<dbReference type="InterPro" id="IPR050504">
    <property type="entry name" value="IgSF_BTN/MOG"/>
</dbReference>
<dbReference type="PROSITE" id="PS50188">
    <property type="entry name" value="B302_SPRY"/>
    <property type="match status" value="1"/>
</dbReference>
<dbReference type="InterPro" id="IPR013320">
    <property type="entry name" value="ConA-like_dom_sf"/>
</dbReference>
<accession>A0A8C4XDK1</accession>
<dbReference type="InterPro" id="IPR043136">
    <property type="entry name" value="B30.2/SPRY_sf"/>
</dbReference>
<keyword evidence="5 10" id="KW-1133">Transmembrane helix</keyword>
<dbReference type="InterPro" id="IPR006574">
    <property type="entry name" value="PRY"/>
</dbReference>
<dbReference type="PRINTS" id="PR01407">
    <property type="entry name" value="BUTYPHLNCDUF"/>
</dbReference>
<dbReference type="GeneTree" id="ENSGT01120000271914"/>
<dbReference type="InterPro" id="IPR001870">
    <property type="entry name" value="B30.2/SPRY"/>
</dbReference>
<dbReference type="OrthoDB" id="10055806at2759"/>
<keyword evidence="9" id="KW-0393">Immunoglobulin domain</keyword>
<dbReference type="FunFam" id="2.60.120.920:FF:000004">
    <property type="entry name" value="Butyrophilin subfamily 1 member A1"/>
    <property type="match status" value="1"/>
</dbReference>
<reference evidence="13" key="2">
    <citation type="submission" date="2025-08" db="UniProtKB">
        <authorList>
            <consortium name="Ensembl"/>
        </authorList>
    </citation>
    <scope>IDENTIFICATION</scope>
</reference>
<protein>
    <submittedName>
        <fullName evidence="13">Erythroid membrane-associated protein-like</fullName>
    </submittedName>
</protein>
<evidence type="ECO:0000313" key="13">
    <source>
        <dbReference type="Ensembl" id="ENSECRP00000024101.1"/>
    </source>
</evidence>
<dbReference type="Pfam" id="PF22705">
    <property type="entry name" value="C2-set_3"/>
    <property type="match status" value="1"/>
</dbReference>
<dbReference type="InterPro" id="IPR013783">
    <property type="entry name" value="Ig-like_fold"/>
</dbReference>
<dbReference type="RefSeq" id="XP_028677311.1">
    <property type="nucleotide sequence ID" value="XM_028821478.2"/>
</dbReference>
<proteinExistence type="inferred from homology"/>
<dbReference type="GO" id="GO:0050863">
    <property type="term" value="P:regulation of T cell activation"/>
    <property type="evidence" value="ECO:0007669"/>
    <property type="project" value="UniProtKB-ARBA"/>
</dbReference>
<feature type="domain" description="Ig-like" evidence="12">
    <location>
        <begin position="92"/>
        <end position="170"/>
    </location>
</feature>
<keyword evidence="3 10" id="KW-0812">Transmembrane</keyword>
<evidence type="ECO:0000256" key="8">
    <source>
        <dbReference type="ARBA" id="ARBA00023180"/>
    </source>
</evidence>
<keyword evidence="14" id="KW-1185">Reference proteome</keyword>
<dbReference type="PANTHER" id="PTHR24100">
    <property type="entry name" value="BUTYROPHILIN"/>
    <property type="match status" value="1"/>
</dbReference>
<dbReference type="SUPFAM" id="SSF49899">
    <property type="entry name" value="Concanavalin A-like lectins/glucanases"/>
    <property type="match status" value="1"/>
</dbReference>
<evidence type="ECO:0000256" key="10">
    <source>
        <dbReference type="SAM" id="Phobius"/>
    </source>
</evidence>
<dbReference type="Pfam" id="PF00622">
    <property type="entry name" value="SPRY"/>
    <property type="match status" value="1"/>
</dbReference>
<evidence type="ECO:0000256" key="2">
    <source>
        <dbReference type="ARBA" id="ARBA00007591"/>
    </source>
</evidence>
<dbReference type="GeneID" id="114666572"/>
<dbReference type="InterPro" id="IPR013106">
    <property type="entry name" value="Ig_V-set"/>
</dbReference>
<dbReference type="InterPro" id="IPR053896">
    <property type="entry name" value="BTN3A2-like_Ig-C"/>
</dbReference>
<keyword evidence="6 10" id="KW-0472">Membrane</keyword>
<dbReference type="GO" id="GO:0009897">
    <property type="term" value="C:external side of plasma membrane"/>
    <property type="evidence" value="ECO:0007669"/>
    <property type="project" value="TreeGrafter"/>
</dbReference>
<evidence type="ECO:0000256" key="5">
    <source>
        <dbReference type="ARBA" id="ARBA00022989"/>
    </source>
</evidence>
<evidence type="ECO:0000256" key="6">
    <source>
        <dbReference type="ARBA" id="ARBA00023136"/>
    </source>
</evidence>
<keyword evidence="4" id="KW-0732">Signal</keyword>
<dbReference type="GO" id="GO:0001817">
    <property type="term" value="P:regulation of cytokine production"/>
    <property type="evidence" value="ECO:0007669"/>
    <property type="project" value="TreeGrafter"/>
</dbReference>
<comment type="subcellular location">
    <subcellularLocation>
        <location evidence="1">Membrane</location>
        <topology evidence="1">Single-pass type I membrane protein</topology>
    </subcellularLocation>
</comment>
<keyword evidence="8" id="KW-0325">Glycoprotein</keyword>